<dbReference type="AlphaFoldDB" id="A0A820GVJ3"/>
<comment type="caution">
    <text evidence="2">The sequence shown here is derived from an EMBL/GenBank/DDBJ whole genome shotgun (WGS) entry which is preliminary data.</text>
</comment>
<sequence>RGGFNDRHMNRNNDGNTNDHNTQFSSGFSKRGGGFTDGGGRSGNFHDRNN</sequence>
<organism evidence="2 3">
    <name type="scientific">Rotaria sordida</name>
    <dbReference type="NCBI Taxonomy" id="392033"/>
    <lineage>
        <taxon>Eukaryota</taxon>
        <taxon>Metazoa</taxon>
        <taxon>Spiralia</taxon>
        <taxon>Gnathifera</taxon>
        <taxon>Rotifera</taxon>
        <taxon>Eurotatoria</taxon>
        <taxon>Bdelloidea</taxon>
        <taxon>Philodinida</taxon>
        <taxon>Philodinidae</taxon>
        <taxon>Rotaria</taxon>
    </lineage>
</organism>
<dbReference type="EMBL" id="CAJOAX010042378">
    <property type="protein sequence ID" value="CAF4285654.1"/>
    <property type="molecule type" value="Genomic_DNA"/>
</dbReference>
<evidence type="ECO:0000313" key="3">
    <source>
        <dbReference type="Proteomes" id="UP000663823"/>
    </source>
</evidence>
<accession>A0A820GVJ3</accession>
<feature type="compositionally biased region" description="Low complexity" evidence="1">
    <location>
        <begin position="12"/>
        <end position="29"/>
    </location>
</feature>
<feature type="compositionally biased region" description="Basic and acidic residues" evidence="1">
    <location>
        <begin position="1"/>
        <end position="11"/>
    </location>
</feature>
<evidence type="ECO:0000256" key="1">
    <source>
        <dbReference type="SAM" id="MobiDB-lite"/>
    </source>
</evidence>
<feature type="non-terminal residue" evidence="2">
    <location>
        <position position="1"/>
    </location>
</feature>
<feature type="non-terminal residue" evidence="2">
    <location>
        <position position="50"/>
    </location>
</feature>
<evidence type="ECO:0000313" key="2">
    <source>
        <dbReference type="EMBL" id="CAF4285654.1"/>
    </source>
</evidence>
<name>A0A820GVJ3_9BILA</name>
<dbReference type="Proteomes" id="UP000663823">
    <property type="component" value="Unassembled WGS sequence"/>
</dbReference>
<gene>
    <name evidence="2" type="ORF">OTI717_LOCUS41562</name>
</gene>
<proteinExistence type="predicted"/>
<protein>
    <submittedName>
        <fullName evidence="2">Uncharacterized protein</fullName>
    </submittedName>
</protein>
<feature type="region of interest" description="Disordered" evidence="1">
    <location>
        <begin position="1"/>
        <end position="50"/>
    </location>
</feature>
<reference evidence="2" key="1">
    <citation type="submission" date="2021-02" db="EMBL/GenBank/DDBJ databases">
        <authorList>
            <person name="Nowell W R."/>
        </authorList>
    </citation>
    <scope>NUCLEOTIDE SEQUENCE</scope>
</reference>
<feature type="compositionally biased region" description="Gly residues" evidence="1">
    <location>
        <begin position="30"/>
        <end position="42"/>
    </location>
</feature>